<feature type="signal peptide" evidence="1">
    <location>
        <begin position="1"/>
        <end position="30"/>
    </location>
</feature>
<sequence>MSLCRKLTVPVVGAVAVAAAAFGVVAPAAADGVSALAIKQVASGLDEAWSVDFLPDGTALFTQKDAKKISKIDKSGKVSDVQTVPGVSVTKEAGLLGLAVSPKYAQDQTVFIYYTTSSDNRVAKLKLGQQPTPVLTGIPRGTQFHQGGRIKFGPDGFLYVGTGDAKNGDNAQNKNSLGGKILRVTPDGKPAPGNPFGSAVYSYGHRNVQGLTWVGNQLYASEIGDSKVDELNRIEPGKNYGWPQCEGKCSVSGMTNPVNQWPTSEATPSGIAYYKGKLYMAALKGGTYKLDTAGKGGKVYTDVGRTRDEVAGPDGRLWVVTPGKIYTADGS</sequence>
<evidence type="ECO:0000313" key="3">
    <source>
        <dbReference type="EMBL" id="MFD2464929.1"/>
    </source>
</evidence>
<dbReference type="EMBL" id="JBHUKU010000028">
    <property type="protein sequence ID" value="MFD2464929.1"/>
    <property type="molecule type" value="Genomic_DNA"/>
</dbReference>
<dbReference type="PANTHER" id="PTHR19328:SF13">
    <property type="entry name" value="HIPL1 PROTEIN"/>
    <property type="match status" value="1"/>
</dbReference>
<evidence type="ECO:0000256" key="1">
    <source>
        <dbReference type="SAM" id="SignalP"/>
    </source>
</evidence>
<dbReference type="Pfam" id="PF07995">
    <property type="entry name" value="GSDH"/>
    <property type="match status" value="1"/>
</dbReference>
<feature type="chain" id="PRO_5046282811" evidence="1">
    <location>
        <begin position="31"/>
        <end position="331"/>
    </location>
</feature>
<evidence type="ECO:0000313" key="4">
    <source>
        <dbReference type="Proteomes" id="UP001597419"/>
    </source>
</evidence>
<keyword evidence="4" id="KW-1185">Reference proteome</keyword>
<name>A0ABW5GW08_9PSEU</name>
<dbReference type="InterPro" id="IPR012938">
    <property type="entry name" value="Glc/Sorbosone_DH"/>
</dbReference>
<dbReference type="Proteomes" id="UP001597419">
    <property type="component" value="Unassembled WGS sequence"/>
</dbReference>
<dbReference type="SUPFAM" id="SSF50952">
    <property type="entry name" value="Soluble quinoprotein glucose dehydrogenase"/>
    <property type="match status" value="1"/>
</dbReference>
<evidence type="ECO:0000259" key="2">
    <source>
        <dbReference type="Pfam" id="PF07995"/>
    </source>
</evidence>
<dbReference type="Gene3D" id="2.120.10.30">
    <property type="entry name" value="TolB, C-terminal domain"/>
    <property type="match status" value="1"/>
</dbReference>
<proteinExistence type="predicted"/>
<dbReference type="InterPro" id="IPR011041">
    <property type="entry name" value="Quinoprot_gluc/sorb_DH_b-prop"/>
</dbReference>
<comment type="caution">
    <text evidence="3">The sequence shown here is derived from an EMBL/GenBank/DDBJ whole genome shotgun (WGS) entry which is preliminary data.</text>
</comment>
<keyword evidence="1" id="KW-0732">Signal</keyword>
<reference evidence="4" key="1">
    <citation type="journal article" date="2019" name="Int. J. Syst. Evol. Microbiol.">
        <title>The Global Catalogue of Microorganisms (GCM) 10K type strain sequencing project: providing services to taxonomists for standard genome sequencing and annotation.</title>
        <authorList>
            <consortium name="The Broad Institute Genomics Platform"/>
            <consortium name="The Broad Institute Genome Sequencing Center for Infectious Disease"/>
            <person name="Wu L."/>
            <person name="Ma J."/>
        </authorList>
    </citation>
    <scope>NUCLEOTIDE SEQUENCE [LARGE SCALE GENOMIC DNA]</scope>
    <source>
        <strain evidence="4">CGMCC 4.7643</strain>
    </source>
</reference>
<accession>A0ABW5GW08</accession>
<protein>
    <submittedName>
        <fullName evidence="3">PQQ-dependent sugar dehydrogenase</fullName>
    </submittedName>
</protein>
<dbReference type="PANTHER" id="PTHR19328">
    <property type="entry name" value="HEDGEHOG-INTERACTING PROTEIN"/>
    <property type="match status" value="1"/>
</dbReference>
<organism evidence="3 4">
    <name type="scientific">Amycolatopsis samaneae</name>
    <dbReference type="NCBI Taxonomy" id="664691"/>
    <lineage>
        <taxon>Bacteria</taxon>
        <taxon>Bacillati</taxon>
        <taxon>Actinomycetota</taxon>
        <taxon>Actinomycetes</taxon>
        <taxon>Pseudonocardiales</taxon>
        <taxon>Pseudonocardiaceae</taxon>
        <taxon>Amycolatopsis</taxon>
    </lineage>
</organism>
<gene>
    <name evidence="3" type="ORF">ACFSYJ_40365</name>
</gene>
<feature type="domain" description="Glucose/Sorbosone dehydrogenase" evidence="2">
    <location>
        <begin position="45"/>
        <end position="322"/>
    </location>
</feature>
<dbReference type="RefSeq" id="WP_345399454.1">
    <property type="nucleotide sequence ID" value="NZ_BAABHG010000010.1"/>
</dbReference>
<dbReference type="InterPro" id="IPR011042">
    <property type="entry name" value="6-blade_b-propeller_TolB-like"/>
</dbReference>